<dbReference type="RefSeq" id="WP_248706284.1">
    <property type="nucleotide sequence ID" value="NZ_CAKOET010000003.1"/>
</dbReference>
<evidence type="ECO:0000256" key="8">
    <source>
        <dbReference type="PIRNR" id="PIRNR016661"/>
    </source>
</evidence>
<keyword evidence="7 8" id="KW-0472">Membrane</keyword>
<dbReference type="Gene3D" id="1.10.1760.20">
    <property type="match status" value="1"/>
</dbReference>
<dbReference type="PANTHER" id="PTHR34295">
    <property type="entry name" value="BIOTIN TRANSPORTER BIOY"/>
    <property type="match status" value="1"/>
</dbReference>
<dbReference type="InterPro" id="IPR003784">
    <property type="entry name" value="BioY"/>
</dbReference>
<feature type="transmembrane region" description="Helical" evidence="9">
    <location>
        <begin position="32"/>
        <end position="52"/>
    </location>
</feature>
<evidence type="ECO:0000256" key="3">
    <source>
        <dbReference type="ARBA" id="ARBA00022448"/>
    </source>
</evidence>
<evidence type="ECO:0000313" key="11">
    <source>
        <dbReference type="Proteomes" id="UP000838102"/>
    </source>
</evidence>
<feature type="transmembrane region" description="Helical" evidence="9">
    <location>
        <begin position="7"/>
        <end position="26"/>
    </location>
</feature>
<accession>A0ABN8HCS8</accession>
<dbReference type="PANTHER" id="PTHR34295:SF4">
    <property type="entry name" value="BIOTIN TRANSPORTER BIOY-RELATED"/>
    <property type="match status" value="1"/>
</dbReference>
<feature type="transmembrane region" description="Helical" evidence="9">
    <location>
        <begin position="147"/>
        <end position="175"/>
    </location>
</feature>
<keyword evidence="3 8" id="KW-0813">Transport</keyword>
<keyword evidence="4 8" id="KW-1003">Cell membrane</keyword>
<evidence type="ECO:0000256" key="5">
    <source>
        <dbReference type="ARBA" id="ARBA00022692"/>
    </source>
</evidence>
<proteinExistence type="inferred from homology"/>
<protein>
    <recommendedName>
        <fullName evidence="8">Biotin transporter</fullName>
    </recommendedName>
</protein>
<evidence type="ECO:0000256" key="9">
    <source>
        <dbReference type="SAM" id="Phobius"/>
    </source>
</evidence>
<dbReference type="Proteomes" id="UP000838102">
    <property type="component" value="Unassembled WGS sequence"/>
</dbReference>
<evidence type="ECO:0000256" key="1">
    <source>
        <dbReference type="ARBA" id="ARBA00004651"/>
    </source>
</evidence>
<comment type="similarity">
    <text evidence="2 8">Belongs to the BioY family.</text>
</comment>
<evidence type="ECO:0000313" key="10">
    <source>
        <dbReference type="EMBL" id="CAH1854468.1"/>
    </source>
</evidence>
<feature type="transmembrane region" description="Helical" evidence="9">
    <location>
        <begin position="82"/>
        <end position="99"/>
    </location>
</feature>
<evidence type="ECO:0000256" key="2">
    <source>
        <dbReference type="ARBA" id="ARBA00010692"/>
    </source>
</evidence>
<organism evidence="10 11">
    <name type="scientific">Convivina praedatoris</name>
    <dbReference type="NCBI Taxonomy" id="2880963"/>
    <lineage>
        <taxon>Bacteria</taxon>
        <taxon>Bacillati</taxon>
        <taxon>Bacillota</taxon>
        <taxon>Bacilli</taxon>
        <taxon>Lactobacillales</taxon>
        <taxon>Lactobacillaceae</taxon>
        <taxon>Convivina</taxon>
    </lineage>
</organism>
<comment type="subcellular location">
    <subcellularLocation>
        <location evidence="1 8">Cell membrane</location>
        <topology evidence="1 8">Multi-pass membrane protein</topology>
    </subcellularLocation>
</comment>
<keyword evidence="5 9" id="KW-0812">Transmembrane</keyword>
<dbReference type="PIRSF" id="PIRSF016661">
    <property type="entry name" value="BioY"/>
    <property type="match status" value="1"/>
</dbReference>
<dbReference type="Pfam" id="PF02632">
    <property type="entry name" value="BioY"/>
    <property type="match status" value="1"/>
</dbReference>
<keyword evidence="6 9" id="KW-1133">Transmembrane helix</keyword>
<feature type="transmembrane region" description="Helical" evidence="9">
    <location>
        <begin position="59"/>
        <end position="76"/>
    </location>
</feature>
<keyword evidence="11" id="KW-1185">Reference proteome</keyword>
<name>A0ABN8HCS8_9LACO</name>
<evidence type="ECO:0000256" key="6">
    <source>
        <dbReference type="ARBA" id="ARBA00022989"/>
    </source>
</evidence>
<evidence type="ECO:0000256" key="4">
    <source>
        <dbReference type="ARBA" id="ARBA00022475"/>
    </source>
</evidence>
<comment type="caution">
    <text evidence="10">The sequence shown here is derived from an EMBL/GenBank/DDBJ whole genome shotgun (WGS) entry which is preliminary data.</text>
</comment>
<sequence length="184" mass="19603">MSKNKSLSALTISAAFLALLIVMGMIPGIPLGVIPVPIVVQNLGVMLITLLLGTKRGTAVMAVFLMLVALGLPILSGGHGGWVVFMGPTAGYIISWLFMPSLYHGILKVSPNASSWWVKGILLWVISIIWVYGLGTIWLSISVHVPFWSALAGNLFFVIGDTIKVVLAVVIAIAVKRLPAMADQ</sequence>
<dbReference type="EMBL" id="CAKOEU010000003">
    <property type="protein sequence ID" value="CAH1854468.1"/>
    <property type="molecule type" value="Genomic_DNA"/>
</dbReference>
<evidence type="ECO:0000256" key="7">
    <source>
        <dbReference type="ARBA" id="ARBA00023136"/>
    </source>
</evidence>
<feature type="transmembrane region" description="Helical" evidence="9">
    <location>
        <begin position="120"/>
        <end position="141"/>
    </location>
</feature>
<reference evidence="10" key="1">
    <citation type="submission" date="2022-03" db="EMBL/GenBank/DDBJ databases">
        <authorList>
            <person name="Hettiarachchi G."/>
        </authorList>
    </citation>
    <scope>NUCLEOTIDE SEQUENCE</scope>
    <source>
        <strain evidence="10">LMG 32447</strain>
    </source>
</reference>
<gene>
    <name evidence="10" type="primary">bioY</name>
    <name evidence="10" type="ORF">LMG032447_00877</name>
</gene>